<keyword evidence="4" id="KW-1185">Reference proteome</keyword>
<dbReference type="STRING" id="400055.SAMN04490243_0749"/>
<accession>A0A1I6FVB8</accession>
<name>A0A1I6FVB8_9FLAO</name>
<dbReference type="AlphaFoldDB" id="A0A1I6FVB8"/>
<reference evidence="3 4" key="1">
    <citation type="submission" date="2016-10" db="EMBL/GenBank/DDBJ databases">
        <authorList>
            <person name="de Groot N.N."/>
        </authorList>
    </citation>
    <scope>NUCLEOTIDE SEQUENCE [LARGE SCALE GENOMIC DNA]</scope>
    <source>
        <strain evidence="3 4">DSM 21019</strain>
    </source>
</reference>
<evidence type="ECO:0000313" key="4">
    <source>
        <dbReference type="Proteomes" id="UP000199534"/>
    </source>
</evidence>
<dbReference type="InterPro" id="IPR021782">
    <property type="entry name" value="DUF3347"/>
</dbReference>
<organism evidence="3 4">
    <name type="scientific">Robiginitalea myxolifaciens</name>
    <dbReference type="NCBI Taxonomy" id="400055"/>
    <lineage>
        <taxon>Bacteria</taxon>
        <taxon>Pseudomonadati</taxon>
        <taxon>Bacteroidota</taxon>
        <taxon>Flavobacteriia</taxon>
        <taxon>Flavobacteriales</taxon>
        <taxon>Flavobacteriaceae</taxon>
        <taxon>Robiginitalea</taxon>
    </lineage>
</organism>
<feature type="region of interest" description="Disordered" evidence="1">
    <location>
        <begin position="1"/>
        <end position="34"/>
    </location>
</feature>
<dbReference type="Proteomes" id="UP000199534">
    <property type="component" value="Unassembled WGS sequence"/>
</dbReference>
<protein>
    <recommendedName>
        <fullName evidence="2">DUF3347 domain-containing protein</fullName>
    </recommendedName>
</protein>
<evidence type="ECO:0000313" key="3">
    <source>
        <dbReference type="EMBL" id="SFR33905.1"/>
    </source>
</evidence>
<proteinExistence type="predicted"/>
<dbReference type="EMBL" id="FOYQ01000001">
    <property type="protein sequence ID" value="SFR33905.1"/>
    <property type="molecule type" value="Genomic_DNA"/>
</dbReference>
<evidence type="ECO:0000256" key="1">
    <source>
        <dbReference type="SAM" id="MobiDB-lite"/>
    </source>
</evidence>
<dbReference type="Pfam" id="PF11827">
    <property type="entry name" value="DUF3347"/>
    <property type="match status" value="1"/>
</dbReference>
<sequence>MALTITASCKENKNRQDAKMNTPEEVVQQKEQSPDIADASFVDGMTGKAWHNYLQVRTALVNSDAKGVQTAAGNLAESFGEERAQLKSLAMELSEADDIEKQRKLFSDFGKEVEPLFKEGLGEGTIYKQFCPMAFNNTGGHWLSDVDEIRNPYFGVKMLKCGKVTETISK</sequence>
<gene>
    <name evidence="3" type="ORF">SAMN04490243_0749</name>
</gene>
<evidence type="ECO:0000259" key="2">
    <source>
        <dbReference type="Pfam" id="PF11827"/>
    </source>
</evidence>
<feature type="domain" description="DUF3347" evidence="2">
    <location>
        <begin position="51"/>
        <end position="118"/>
    </location>
</feature>